<gene>
    <name evidence="5" type="primary">PLEST011213</name>
    <name evidence="5" type="ORF">PLESTB_001227900</name>
</gene>
<dbReference type="InterPro" id="IPR055412">
    <property type="entry name" value="UVB_sens_C"/>
</dbReference>
<feature type="domain" description="Protein root UVB sensitive/RUS" evidence="3">
    <location>
        <begin position="180"/>
        <end position="413"/>
    </location>
</feature>
<sequence>MPSRFVFASVSLPAGGPKDSGHQPGLNFGWQPAGSPTPLLAFINAPISLSFVDGLHTAPQDAAEEPKRQLPPDPLQAASRPTDTTKPSIEPSRPRFPPWKQLGLTAGPSGPTNRHVLAEQGQMDEAGSIAVESSAGGRRRRVYLARGGTGTATATAPGQPGASTGSGSWEGFDIVDERQTHEDHLRSLIHAYLLPNGFPESVGPQYAPYMAWRGVQYFFGGAISVFTTQSLLGALGVAGRFQGEAAAAINWVIKDGAGRLGRLLFARWGRELDCELKQFRLAGDLLMEAGAALELATIYAPPAFLPLACTANLSKNLAAVAASSTRAPIYRTFALQNNLADITAKGESVANLADILGTVAGIALSRMKLPRMPTFCVLSAGYLVSSRKEVDSVELPYMNRARLAYSARRYLTDGCVPGVAEANHNEPLLPWGGRYNQGRLVLGASVEAACAGPSDLATAAGRFPEQHYRYMLTYRPDTQKAYVLLREGATSQDCLQASFFGHVFLHLLDGGSLEAVEQRRTEGGGRDAAAVAAGAGAGAGAGGEAPGCRHSDRGGASACGGSGSGSFGGGSGGGSGRSSAGMEGGGAGPGLGQQHGRKEAGGSPPPEGWRAALDRAQVAVSELYPDFVAQAERNGWKLQQTMLNPKENRLMRLTAPLQA</sequence>
<evidence type="ECO:0000313" key="5">
    <source>
        <dbReference type="EMBL" id="GLC57444.1"/>
    </source>
</evidence>
<name>A0A9W6BSJ5_9CHLO</name>
<feature type="region of interest" description="Disordered" evidence="2">
    <location>
        <begin position="540"/>
        <end position="559"/>
    </location>
</feature>
<dbReference type="PANTHER" id="PTHR12770:SF20">
    <property type="entry name" value="PROTEIN ROOT UVB SENSITIVE 6"/>
    <property type="match status" value="1"/>
</dbReference>
<feature type="region of interest" description="Disordered" evidence="2">
    <location>
        <begin position="567"/>
        <end position="612"/>
    </location>
</feature>
<dbReference type="Pfam" id="PF24160">
    <property type="entry name" value="UVB_sens_C"/>
    <property type="match status" value="1"/>
</dbReference>
<dbReference type="AlphaFoldDB" id="A0A9W6BSJ5"/>
<feature type="domain" description="Root UVB sensitive protein C-terminal" evidence="4">
    <location>
        <begin position="417"/>
        <end position="514"/>
    </location>
</feature>
<proteinExistence type="inferred from homology"/>
<evidence type="ECO:0000259" key="4">
    <source>
        <dbReference type="Pfam" id="PF24160"/>
    </source>
</evidence>
<dbReference type="PANTHER" id="PTHR12770">
    <property type="entry name" value="RUS1 FAMILY PROTEIN C16ORF58"/>
    <property type="match status" value="1"/>
</dbReference>
<dbReference type="OrthoDB" id="364779at2759"/>
<feature type="compositionally biased region" description="Gly residues" evidence="2">
    <location>
        <begin position="567"/>
        <end position="593"/>
    </location>
</feature>
<dbReference type="InterPro" id="IPR054549">
    <property type="entry name" value="UVB_sens_RUS_dom"/>
</dbReference>
<feature type="region of interest" description="Disordered" evidence="2">
    <location>
        <begin position="59"/>
        <end position="98"/>
    </location>
</feature>
<evidence type="ECO:0000256" key="1">
    <source>
        <dbReference type="ARBA" id="ARBA00007558"/>
    </source>
</evidence>
<organism evidence="5 6">
    <name type="scientific">Pleodorina starrii</name>
    <dbReference type="NCBI Taxonomy" id="330485"/>
    <lineage>
        <taxon>Eukaryota</taxon>
        <taxon>Viridiplantae</taxon>
        <taxon>Chlorophyta</taxon>
        <taxon>core chlorophytes</taxon>
        <taxon>Chlorophyceae</taxon>
        <taxon>CS clade</taxon>
        <taxon>Chlamydomonadales</taxon>
        <taxon>Volvocaceae</taxon>
        <taxon>Pleodorina</taxon>
    </lineage>
</organism>
<comment type="caution">
    <text evidence="5">The sequence shown here is derived from an EMBL/GenBank/DDBJ whole genome shotgun (WGS) entry which is preliminary data.</text>
</comment>
<evidence type="ECO:0000313" key="6">
    <source>
        <dbReference type="Proteomes" id="UP001165080"/>
    </source>
</evidence>
<feature type="region of interest" description="Disordered" evidence="2">
    <location>
        <begin position="11"/>
        <end position="30"/>
    </location>
</feature>
<comment type="similarity">
    <text evidence="1">Belongs to the RUS1 family.</text>
</comment>
<keyword evidence="6" id="KW-1185">Reference proteome</keyword>
<evidence type="ECO:0000259" key="3">
    <source>
        <dbReference type="Pfam" id="PF04884"/>
    </source>
</evidence>
<accession>A0A9W6BSJ5</accession>
<dbReference type="Proteomes" id="UP001165080">
    <property type="component" value="Unassembled WGS sequence"/>
</dbReference>
<dbReference type="EMBL" id="BRXU01000019">
    <property type="protein sequence ID" value="GLC57444.1"/>
    <property type="molecule type" value="Genomic_DNA"/>
</dbReference>
<dbReference type="Pfam" id="PF04884">
    <property type="entry name" value="UVB_sens_prot"/>
    <property type="match status" value="1"/>
</dbReference>
<reference evidence="5 6" key="1">
    <citation type="journal article" date="2023" name="Commun. Biol.">
        <title>Reorganization of the ancestral sex-determining regions during the evolution of trioecy in Pleodorina starrii.</title>
        <authorList>
            <person name="Takahashi K."/>
            <person name="Suzuki S."/>
            <person name="Kawai-Toyooka H."/>
            <person name="Yamamoto K."/>
            <person name="Hamaji T."/>
            <person name="Ootsuki R."/>
            <person name="Yamaguchi H."/>
            <person name="Kawachi M."/>
            <person name="Higashiyama T."/>
            <person name="Nozaki H."/>
        </authorList>
    </citation>
    <scope>NUCLEOTIDE SEQUENCE [LARGE SCALE GENOMIC DNA]</scope>
    <source>
        <strain evidence="5 6">NIES-4479</strain>
    </source>
</reference>
<evidence type="ECO:0000256" key="2">
    <source>
        <dbReference type="SAM" id="MobiDB-lite"/>
    </source>
</evidence>
<dbReference type="InterPro" id="IPR006968">
    <property type="entry name" value="RUS_fam"/>
</dbReference>
<protein>
    <submittedName>
        <fullName evidence="5">Uncharacterized protein</fullName>
    </submittedName>
</protein>